<keyword evidence="10" id="KW-1185">Reference proteome</keyword>
<keyword evidence="6" id="KW-0680">Restriction system</keyword>
<evidence type="ECO:0000313" key="10">
    <source>
        <dbReference type="Proteomes" id="UP000594873"/>
    </source>
</evidence>
<dbReference type="GO" id="GO:0003677">
    <property type="term" value="F:DNA binding"/>
    <property type="evidence" value="ECO:0007669"/>
    <property type="project" value="InterPro"/>
</dbReference>
<dbReference type="AlphaFoldDB" id="A0A7T2GI16"/>
<protein>
    <recommendedName>
        <fullName evidence="2">site-specific DNA-methyltransferase (adenine-specific)</fullName>
        <ecNumber evidence="2">2.1.1.72</ecNumber>
    </recommendedName>
</protein>
<dbReference type="PRINTS" id="PR00507">
    <property type="entry name" value="N12N6MTFRASE"/>
</dbReference>
<dbReference type="SUPFAM" id="SSF53335">
    <property type="entry name" value="S-adenosyl-L-methionine-dependent methyltransferases"/>
    <property type="match status" value="1"/>
</dbReference>
<dbReference type="EMBL" id="CP065592">
    <property type="protein sequence ID" value="QPQ54216.1"/>
    <property type="molecule type" value="Genomic_DNA"/>
</dbReference>
<evidence type="ECO:0000313" key="9">
    <source>
        <dbReference type="EMBL" id="QPQ54216.1"/>
    </source>
</evidence>
<dbReference type="InterPro" id="IPR051537">
    <property type="entry name" value="DNA_Adenine_Mtase"/>
</dbReference>
<evidence type="ECO:0000256" key="7">
    <source>
        <dbReference type="ARBA" id="ARBA00047942"/>
    </source>
</evidence>
<reference evidence="9 10" key="1">
    <citation type="submission" date="2020-11" db="EMBL/GenBank/DDBJ databases">
        <title>Genome seq and assembly of Sphingosinicella sp.</title>
        <authorList>
            <person name="Chhetri G."/>
        </authorList>
    </citation>
    <scope>NUCLEOTIDE SEQUENCE [LARGE SCALE GENOMIC DNA]</scope>
    <source>
        <strain evidence="9 10">UDD2</strain>
    </source>
</reference>
<evidence type="ECO:0000256" key="6">
    <source>
        <dbReference type="ARBA" id="ARBA00022747"/>
    </source>
</evidence>
<evidence type="ECO:0000259" key="8">
    <source>
        <dbReference type="Pfam" id="PF02384"/>
    </source>
</evidence>
<evidence type="ECO:0000256" key="5">
    <source>
        <dbReference type="ARBA" id="ARBA00022691"/>
    </source>
</evidence>
<dbReference type="GO" id="GO:0032259">
    <property type="term" value="P:methylation"/>
    <property type="evidence" value="ECO:0007669"/>
    <property type="project" value="UniProtKB-KW"/>
</dbReference>
<keyword evidence="3 9" id="KW-0489">Methyltransferase</keyword>
<dbReference type="PANTHER" id="PTHR42933:SF1">
    <property type="entry name" value="SITE-SPECIFIC DNA-METHYLTRANSFERASE (ADENINE-SPECIFIC)"/>
    <property type="match status" value="1"/>
</dbReference>
<feature type="domain" description="DNA methylase adenine-specific" evidence="8">
    <location>
        <begin position="462"/>
        <end position="594"/>
    </location>
</feature>
<proteinExistence type="inferred from homology"/>
<evidence type="ECO:0000256" key="1">
    <source>
        <dbReference type="ARBA" id="ARBA00006594"/>
    </source>
</evidence>
<evidence type="ECO:0000256" key="3">
    <source>
        <dbReference type="ARBA" id="ARBA00022603"/>
    </source>
</evidence>
<dbReference type="GO" id="GO:0009007">
    <property type="term" value="F:site-specific DNA-methyltransferase (adenine-specific) activity"/>
    <property type="evidence" value="ECO:0007669"/>
    <property type="project" value="UniProtKB-EC"/>
</dbReference>
<dbReference type="RefSeq" id="WP_200970743.1">
    <property type="nucleotide sequence ID" value="NZ_CP065592.1"/>
</dbReference>
<feature type="domain" description="DNA methylase adenine-specific" evidence="8">
    <location>
        <begin position="318"/>
        <end position="456"/>
    </location>
</feature>
<comment type="similarity">
    <text evidence="1">Belongs to the N(4)/N(6)-methyltransferase family.</text>
</comment>
<dbReference type="GO" id="GO:0009307">
    <property type="term" value="P:DNA restriction-modification system"/>
    <property type="evidence" value="ECO:0007669"/>
    <property type="project" value="UniProtKB-KW"/>
</dbReference>
<dbReference type="CDD" id="cd02440">
    <property type="entry name" value="AdoMet_MTases"/>
    <property type="match status" value="1"/>
</dbReference>
<sequence length="638" mass="71202">MIWLPTMGNERVTEDFVRDWFKNDPLFSAIKLDEQKATVAKARKCLANASKKMTGKGGSPEFIISFPALPDDIIVVECKADTKFHASDTGDNPTAFAVDGALHYSAFLSKEYNVASIAVSGDKKGKLKISSFYQKMGEAEVKEIEAKEGVPELLDIFSFITLFKGETQAQNIESAEITKTAIELNKELNDYSIVEYERCTLVSAILLALQNDAFKAGYKAKAHKVHPKTKIPAPTPERLAEFIVSSIRDVLKDHDIDAERVASMIGEYEKIRNHSIAKSPRIKKKKASEQQDNYVLRDITERLQKTVLPLITLGDKGYDVLGRFYREFIRYAGTDKKTGLVLTPQHITEFFCDVVNLNVNDVVFDSCCGSGGFLISAMKHMLQKAGADQKKKREIKENQLIGIESRTDMFTFACSNMMMSGDGKSHIYQGDSFADEIVEEVRTFEPTVAFLNPPYDVGEGGQLEFIENALNCLQPGGRCAAIVQMSCATSTAPRTVIVRDRLLANHSLTGVFSMPDDLFHPVGVITCIMTFEAHKPHPSGFKTFFGYFKDDGFRKTKHMGRVNRGDWDTIKVTWLSAYLNRESKPGLSVVRAVAGSDEWCAEAYMETDYTKLTPSDFERAVRDYAIHKLSVDALGESE</sequence>
<dbReference type="KEGG" id="sflv:IC614_07530"/>
<comment type="catalytic activity">
    <reaction evidence="7">
        <text>a 2'-deoxyadenosine in DNA + S-adenosyl-L-methionine = an N(6)-methyl-2'-deoxyadenosine in DNA + S-adenosyl-L-homocysteine + H(+)</text>
        <dbReference type="Rhea" id="RHEA:15197"/>
        <dbReference type="Rhea" id="RHEA-COMP:12418"/>
        <dbReference type="Rhea" id="RHEA-COMP:12419"/>
        <dbReference type="ChEBI" id="CHEBI:15378"/>
        <dbReference type="ChEBI" id="CHEBI:57856"/>
        <dbReference type="ChEBI" id="CHEBI:59789"/>
        <dbReference type="ChEBI" id="CHEBI:90615"/>
        <dbReference type="ChEBI" id="CHEBI:90616"/>
        <dbReference type="EC" id="2.1.1.72"/>
    </reaction>
</comment>
<dbReference type="Pfam" id="PF02384">
    <property type="entry name" value="N6_Mtase"/>
    <property type="match status" value="2"/>
</dbReference>
<keyword evidence="5" id="KW-0949">S-adenosyl-L-methionine</keyword>
<dbReference type="InterPro" id="IPR029063">
    <property type="entry name" value="SAM-dependent_MTases_sf"/>
</dbReference>
<evidence type="ECO:0000256" key="2">
    <source>
        <dbReference type="ARBA" id="ARBA00011900"/>
    </source>
</evidence>
<dbReference type="InterPro" id="IPR003356">
    <property type="entry name" value="DNA_methylase_A-5"/>
</dbReference>
<keyword evidence="4" id="KW-0808">Transferase</keyword>
<evidence type="ECO:0000256" key="4">
    <source>
        <dbReference type="ARBA" id="ARBA00022679"/>
    </source>
</evidence>
<gene>
    <name evidence="9" type="ORF">IC614_07530</name>
</gene>
<dbReference type="Proteomes" id="UP000594873">
    <property type="component" value="Chromosome"/>
</dbReference>
<name>A0A7T2GI16_9SPHN</name>
<organism evidence="9 10">
    <name type="scientific">Allosphingosinicella flava</name>
    <dbReference type="NCBI Taxonomy" id="2771430"/>
    <lineage>
        <taxon>Bacteria</taxon>
        <taxon>Pseudomonadati</taxon>
        <taxon>Pseudomonadota</taxon>
        <taxon>Alphaproteobacteria</taxon>
        <taxon>Sphingomonadales</taxon>
        <taxon>Sphingomonadaceae</taxon>
        <taxon>Allosphingosinicella</taxon>
    </lineage>
</organism>
<accession>A0A7T2GI16</accession>
<dbReference type="Gene3D" id="3.40.50.150">
    <property type="entry name" value="Vaccinia Virus protein VP39"/>
    <property type="match status" value="1"/>
</dbReference>
<dbReference type="GO" id="GO:0008170">
    <property type="term" value="F:N-methyltransferase activity"/>
    <property type="evidence" value="ECO:0007669"/>
    <property type="project" value="InterPro"/>
</dbReference>
<dbReference type="PANTHER" id="PTHR42933">
    <property type="entry name" value="SLR6095 PROTEIN"/>
    <property type="match status" value="1"/>
</dbReference>
<dbReference type="EC" id="2.1.1.72" evidence="2"/>